<dbReference type="AlphaFoldDB" id="A0A0H4X4A3"/>
<reference evidence="1 2" key="1">
    <citation type="journal article" date="2016" name="PLoS ONE">
        <title>Complete Genome Sequence and Comparative Genomics of a Novel Myxobacterium Myxococcus hansupus.</title>
        <authorList>
            <person name="Sharma G."/>
            <person name="Narwani T."/>
            <person name="Subramanian S."/>
        </authorList>
    </citation>
    <scope>NUCLEOTIDE SEQUENCE [LARGE SCALE GENOMIC DNA]</scope>
    <source>
        <strain evidence="2">mixupus</strain>
    </source>
</reference>
<dbReference type="EMBL" id="CP012109">
    <property type="protein sequence ID" value="AKQ70496.1"/>
    <property type="molecule type" value="Genomic_DNA"/>
</dbReference>
<protein>
    <recommendedName>
        <fullName evidence="3">N-acetyltransferase domain-containing protein</fullName>
    </recommendedName>
</protein>
<organism evidence="1 2">
    <name type="scientific">Pseudomyxococcus hansupus</name>
    <dbReference type="NCBI Taxonomy" id="1297742"/>
    <lineage>
        <taxon>Bacteria</taxon>
        <taxon>Pseudomonadati</taxon>
        <taxon>Myxococcota</taxon>
        <taxon>Myxococcia</taxon>
        <taxon>Myxococcales</taxon>
        <taxon>Cystobacterineae</taxon>
        <taxon>Myxococcaceae</taxon>
        <taxon>Pseudomyxococcus</taxon>
    </lineage>
</organism>
<dbReference type="eggNOG" id="ENOG502Z8UT">
    <property type="taxonomic scope" value="Bacteria"/>
</dbReference>
<dbReference type="Proteomes" id="UP000009026">
    <property type="component" value="Chromosome"/>
</dbReference>
<dbReference type="PATRIC" id="fig|1297742.4.peg.7538"/>
<accession>A0A0H4X4A3</accession>
<evidence type="ECO:0008006" key="3">
    <source>
        <dbReference type="Google" id="ProtNLM"/>
    </source>
</evidence>
<evidence type="ECO:0000313" key="2">
    <source>
        <dbReference type="Proteomes" id="UP000009026"/>
    </source>
</evidence>
<sequence>MMSPLKGSTVRRDSLTEVQRAQMLALMQLCYAGVSPERFAADLEDKQYVILLHTRRTGELVGFSTLRVAEESTGGRQVEVVYSGDTVIHPDWWGHKVLQVCFGRFVLSRKLRRPLRPLHWLLLSAGFKTYLLAVNYFPRTLPRRDWAPPVGRADFLHALATRWFGEQYDAVRGTLRFDGAHYRVRDGVAPIDRAAASHPDIAFFAERNPRHGEGEELVCLVEIRWWDLFRALGRSVSGQLRGWARRGLRHAGVRVGT</sequence>
<dbReference type="OrthoDB" id="333393at2"/>
<dbReference type="KEGG" id="mym:A176_007408"/>
<gene>
    <name evidence="1" type="ORF">A176_007408</name>
</gene>
<dbReference type="InterPro" id="IPR016181">
    <property type="entry name" value="Acyl_CoA_acyltransferase"/>
</dbReference>
<keyword evidence="2" id="KW-1185">Reference proteome</keyword>
<name>A0A0H4X4A3_9BACT</name>
<dbReference type="SUPFAM" id="SSF55729">
    <property type="entry name" value="Acyl-CoA N-acyltransferases (Nat)"/>
    <property type="match status" value="1"/>
</dbReference>
<dbReference type="STRING" id="1297742.A176_007408"/>
<evidence type="ECO:0000313" key="1">
    <source>
        <dbReference type="EMBL" id="AKQ70496.1"/>
    </source>
</evidence>
<dbReference type="RefSeq" id="WP_002633894.1">
    <property type="nucleotide sequence ID" value="NZ_CP012109.1"/>
</dbReference>
<proteinExistence type="predicted"/>